<sequence length="69" mass="7335">MSISEATLRRVERGDAGTGAGAYLAALRILGVIGEATPALAPFLWSATAHRKAKLSKRKRGSGDDDDYF</sequence>
<protein>
    <submittedName>
        <fullName evidence="1">Uncharacterized protein</fullName>
    </submittedName>
</protein>
<dbReference type="EMBL" id="PDOB01000004">
    <property type="protein sequence ID" value="PIL40979.1"/>
    <property type="molecule type" value="Genomic_DNA"/>
</dbReference>
<evidence type="ECO:0000313" key="2">
    <source>
        <dbReference type="Proteomes" id="UP000228593"/>
    </source>
</evidence>
<gene>
    <name evidence="1" type="ORF">CR103_04365</name>
</gene>
<dbReference type="AlphaFoldDB" id="A0A2G8T4S1"/>
<reference evidence="1 2" key="1">
    <citation type="submission" date="2017-10" db="EMBL/GenBank/DDBJ databases">
        <title>Massilia psychrophilum sp. nov., a novel purple-pigmented bacterium isolated from Tianshan glacier, Xinjiang Municipality, China.</title>
        <authorList>
            <person name="Wang H."/>
        </authorList>
    </citation>
    <scope>NUCLEOTIDE SEQUENCE [LARGE SCALE GENOMIC DNA]</scope>
    <source>
        <strain evidence="1 2">JCM 30813</strain>
    </source>
</reference>
<accession>A0A2G8T4S1</accession>
<keyword evidence="2" id="KW-1185">Reference proteome</keyword>
<dbReference type="Proteomes" id="UP000228593">
    <property type="component" value="Unassembled WGS sequence"/>
</dbReference>
<organism evidence="1 2">
    <name type="scientific">Massilia psychrophila</name>
    <dbReference type="NCBI Taxonomy" id="1603353"/>
    <lineage>
        <taxon>Bacteria</taxon>
        <taxon>Pseudomonadati</taxon>
        <taxon>Pseudomonadota</taxon>
        <taxon>Betaproteobacteria</taxon>
        <taxon>Burkholderiales</taxon>
        <taxon>Oxalobacteraceae</taxon>
        <taxon>Telluria group</taxon>
        <taxon>Massilia</taxon>
    </lineage>
</organism>
<evidence type="ECO:0000313" key="1">
    <source>
        <dbReference type="EMBL" id="PIL40979.1"/>
    </source>
</evidence>
<name>A0A2G8T4S1_9BURK</name>
<proteinExistence type="predicted"/>
<dbReference type="RefSeq" id="WP_099914796.1">
    <property type="nucleotide sequence ID" value="NZ_BMHS01000005.1"/>
</dbReference>
<comment type="caution">
    <text evidence="1">The sequence shown here is derived from an EMBL/GenBank/DDBJ whole genome shotgun (WGS) entry which is preliminary data.</text>
</comment>